<name>A0A378X1E6_9NOCA</name>
<keyword evidence="1" id="KW-0472">Membrane</keyword>
<evidence type="ECO:0000313" key="3">
    <source>
        <dbReference type="Proteomes" id="UP000255082"/>
    </source>
</evidence>
<accession>A0A378X1E6</accession>
<dbReference type="Proteomes" id="UP000255082">
    <property type="component" value="Unassembled WGS sequence"/>
</dbReference>
<dbReference type="RefSeq" id="WP_128145421.1">
    <property type="nucleotide sequence ID" value="NZ_JAJFOE010000001.1"/>
</dbReference>
<keyword evidence="1" id="KW-0812">Transmembrane</keyword>
<dbReference type="EMBL" id="UGRU01000001">
    <property type="protein sequence ID" value="SUA47268.1"/>
    <property type="molecule type" value="Genomic_DNA"/>
</dbReference>
<protein>
    <submittedName>
        <fullName evidence="2">Uncharacterized protein</fullName>
    </submittedName>
</protein>
<sequence>MGLHAAPEEESQPEVIEEPTKWSQTFRHWSITTTISVVGVCIGLIGLIVTLTVNWEKIFDSGPSISMKHEDFTKLAYGQQLDLCIPYLKKNLDSKVEAWRKDIAKAYNDQIPESSDGVAGLDDLNAGGQSILHLYNAILEIAHTSQDADLGLNLVACAATPSSGLQANDIVGNGTSAPYTSMTVDAESRTFEGAVFAGVSSAGLPSKIIKFEAYPGVSVEFQFSMMSGLSRPDNKIWALSRSITQGDPNWIDNLSAW</sequence>
<organism evidence="2 3">
    <name type="scientific">Nocardia africana</name>
    <dbReference type="NCBI Taxonomy" id="134964"/>
    <lineage>
        <taxon>Bacteria</taxon>
        <taxon>Bacillati</taxon>
        <taxon>Actinomycetota</taxon>
        <taxon>Actinomycetes</taxon>
        <taxon>Mycobacteriales</taxon>
        <taxon>Nocardiaceae</taxon>
        <taxon>Nocardia</taxon>
    </lineage>
</organism>
<reference evidence="2 3" key="1">
    <citation type="submission" date="2018-06" db="EMBL/GenBank/DDBJ databases">
        <authorList>
            <consortium name="Pathogen Informatics"/>
            <person name="Doyle S."/>
        </authorList>
    </citation>
    <scope>NUCLEOTIDE SEQUENCE [LARGE SCALE GENOMIC DNA]</scope>
    <source>
        <strain evidence="2 3">NCTC13184</strain>
    </source>
</reference>
<dbReference type="AlphaFoldDB" id="A0A378X1E6"/>
<evidence type="ECO:0000256" key="1">
    <source>
        <dbReference type="SAM" id="Phobius"/>
    </source>
</evidence>
<keyword evidence="1" id="KW-1133">Transmembrane helix</keyword>
<feature type="transmembrane region" description="Helical" evidence="1">
    <location>
        <begin position="29"/>
        <end position="53"/>
    </location>
</feature>
<gene>
    <name evidence="2" type="ORF">NCTC13184_05808</name>
</gene>
<dbReference type="OrthoDB" id="4685755at2"/>
<proteinExistence type="predicted"/>
<evidence type="ECO:0000313" key="2">
    <source>
        <dbReference type="EMBL" id="SUA47268.1"/>
    </source>
</evidence>